<dbReference type="Gene3D" id="3.40.50.300">
    <property type="entry name" value="P-loop containing nucleotide triphosphate hydrolases"/>
    <property type="match status" value="1"/>
</dbReference>
<accession>A0A7V6U246</accession>
<name>A0A7V6U246_9HYPH</name>
<evidence type="ECO:0000259" key="2">
    <source>
        <dbReference type="Pfam" id="PF00005"/>
    </source>
</evidence>
<feature type="domain" description="ABC transporter" evidence="2">
    <location>
        <begin position="22"/>
        <end position="65"/>
    </location>
</feature>
<dbReference type="PANTHER" id="PTHR19211">
    <property type="entry name" value="ATP-BINDING TRANSPORT PROTEIN-RELATED"/>
    <property type="match status" value="1"/>
</dbReference>
<organism evidence="3 4">
    <name type="scientific">Brucella intermedia</name>
    <dbReference type="NCBI Taxonomy" id="94625"/>
    <lineage>
        <taxon>Bacteria</taxon>
        <taxon>Pseudomonadati</taxon>
        <taxon>Pseudomonadota</taxon>
        <taxon>Alphaproteobacteria</taxon>
        <taxon>Hyphomicrobiales</taxon>
        <taxon>Brucellaceae</taxon>
        <taxon>Brucella/Ochrobactrum group</taxon>
        <taxon>Brucella</taxon>
    </lineage>
</organism>
<dbReference type="InterPro" id="IPR050611">
    <property type="entry name" value="ABCF"/>
</dbReference>
<dbReference type="SUPFAM" id="SSF52540">
    <property type="entry name" value="P-loop containing nucleoside triphosphate hydrolases"/>
    <property type="match status" value="1"/>
</dbReference>
<reference evidence="3 4" key="1">
    <citation type="journal article" date="2020" name="Biotechnol. Biofuels">
        <title>New insights from the biogas microbiome by comprehensive genome-resolved metagenomics of nearly 1600 species originating from multiple anaerobic digesters.</title>
        <authorList>
            <person name="Campanaro S."/>
            <person name="Treu L."/>
            <person name="Rodriguez-R L.M."/>
            <person name="Kovalovszki A."/>
            <person name="Ziels R.M."/>
            <person name="Maus I."/>
            <person name="Zhu X."/>
            <person name="Kougias P.G."/>
            <person name="Basile A."/>
            <person name="Luo G."/>
            <person name="Schluter A."/>
            <person name="Konstantinidis K.T."/>
            <person name="Angelidaki I."/>
        </authorList>
    </citation>
    <scope>NUCLEOTIDE SEQUENCE [LARGE SCALE GENOMIC DNA]</scope>
    <source>
        <strain evidence="3">AS04akNAM_66</strain>
    </source>
</reference>
<evidence type="ECO:0000256" key="1">
    <source>
        <dbReference type="ARBA" id="ARBA00022737"/>
    </source>
</evidence>
<keyword evidence="3" id="KW-0067">ATP-binding</keyword>
<keyword evidence="3" id="KW-0547">Nucleotide-binding</keyword>
<dbReference type="EMBL" id="DUMN01000700">
    <property type="protein sequence ID" value="HHV70745.1"/>
    <property type="molecule type" value="Genomic_DNA"/>
</dbReference>
<comment type="caution">
    <text evidence="3">The sequence shown here is derived from an EMBL/GenBank/DDBJ whole genome shotgun (WGS) entry which is preliminary data.</text>
</comment>
<evidence type="ECO:0000313" key="3">
    <source>
        <dbReference type="EMBL" id="HHV70745.1"/>
    </source>
</evidence>
<dbReference type="GO" id="GO:0005524">
    <property type="term" value="F:ATP binding"/>
    <property type="evidence" value="ECO:0007669"/>
    <property type="project" value="UniProtKB-KW"/>
</dbReference>
<dbReference type="InterPro" id="IPR003439">
    <property type="entry name" value="ABC_transporter-like_ATP-bd"/>
</dbReference>
<dbReference type="Pfam" id="PF00005">
    <property type="entry name" value="ABC_tran"/>
    <property type="match status" value="1"/>
</dbReference>
<dbReference type="InterPro" id="IPR027417">
    <property type="entry name" value="P-loop_NTPase"/>
</dbReference>
<evidence type="ECO:0000313" key="4">
    <source>
        <dbReference type="Proteomes" id="UP000551563"/>
    </source>
</evidence>
<dbReference type="GO" id="GO:0016887">
    <property type="term" value="F:ATP hydrolysis activity"/>
    <property type="evidence" value="ECO:0007669"/>
    <property type="project" value="InterPro"/>
</dbReference>
<dbReference type="Proteomes" id="UP000551563">
    <property type="component" value="Unassembled WGS sequence"/>
</dbReference>
<keyword evidence="1" id="KW-0677">Repeat</keyword>
<gene>
    <name evidence="3" type="ORF">GXX48_24440</name>
</gene>
<dbReference type="AlphaFoldDB" id="A0A7V6U246"/>
<protein>
    <submittedName>
        <fullName evidence="3">ABC-F family ATP-binding cassette domain-containing protein</fullName>
    </submittedName>
</protein>
<sequence length="79" mass="8074">MSSLLTLQDVSFVTADGRTLFESVNFSVTAGRIGLVGRNGVGKSTLLRIMSGMLLPTNGSVTATGSIGMLRQNIGGGDA</sequence>
<proteinExistence type="predicted"/>
<dbReference type="PANTHER" id="PTHR19211:SF14">
    <property type="entry name" value="ATP-BINDING CASSETTE SUB-FAMILY F MEMBER 1"/>
    <property type="match status" value="1"/>
</dbReference>
<feature type="non-terminal residue" evidence="3">
    <location>
        <position position="79"/>
    </location>
</feature>